<gene>
    <name evidence="1" type="ORF">EFK50_11375</name>
</gene>
<reference evidence="1 2" key="1">
    <citation type="submission" date="2018-11" db="EMBL/GenBank/DDBJ databases">
        <authorList>
            <person name="Li F."/>
        </authorList>
    </citation>
    <scope>NUCLEOTIDE SEQUENCE [LARGE SCALE GENOMIC DNA]</scope>
    <source>
        <strain evidence="1 2">Gsoil 097</strain>
    </source>
</reference>
<accession>A0A3N0CFX4</accession>
<dbReference type="RefSeq" id="WP_123227666.1">
    <property type="nucleotide sequence ID" value="NZ_RJSE01000007.1"/>
</dbReference>
<evidence type="ECO:0000313" key="2">
    <source>
        <dbReference type="Proteomes" id="UP000267128"/>
    </source>
</evidence>
<evidence type="ECO:0000313" key="1">
    <source>
        <dbReference type="EMBL" id="RNL62370.1"/>
    </source>
</evidence>
<dbReference type="OrthoDB" id="7478453at2"/>
<dbReference type="AlphaFoldDB" id="A0A3N0CFX4"/>
<proteinExistence type="predicted"/>
<dbReference type="EMBL" id="RJSE01000007">
    <property type="protein sequence ID" value="RNL62370.1"/>
    <property type="molecule type" value="Genomic_DNA"/>
</dbReference>
<keyword evidence="2" id="KW-1185">Reference proteome</keyword>
<protein>
    <submittedName>
        <fullName evidence="1">Uncharacterized protein</fullName>
    </submittedName>
</protein>
<organism evidence="1 2">
    <name type="scientific">Nocardioides marmoriginsengisoli</name>
    <dbReference type="NCBI Taxonomy" id="661483"/>
    <lineage>
        <taxon>Bacteria</taxon>
        <taxon>Bacillati</taxon>
        <taxon>Actinomycetota</taxon>
        <taxon>Actinomycetes</taxon>
        <taxon>Propionibacteriales</taxon>
        <taxon>Nocardioidaceae</taxon>
        <taxon>Nocardioides</taxon>
    </lineage>
</organism>
<sequence length="99" mass="10069">MLKPGTRYRSQVCTTEVIVVRPADITLHCGGHPVVELGADADPTLTLDPTAATGSLVGKRYTDGSGTLEVLVTKAGPGALGDGSALLVVKDAKPLPSSD</sequence>
<name>A0A3N0CFX4_9ACTN</name>
<comment type="caution">
    <text evidence="1">The sequence shown here is derived from an EMBL/GenBank/DDBJ whole genome shotgun (WGS) entry which is preliminary data.</text>
</comment>
<dbReference type="Proteomes" id="UP000267128">
    <property type="component" value="Unassembled WGS sequence"/>
</dbReference>